<sequence length="829" mass="90785">MPNRKYSPRELLCVAKAPVWGESGDVQAKLRARLRDNSDIGDIVRPANNKLPRIQEEVTEIPDDMGRRANDKKIATSQLDGTEWEWKYRGRTSSEEADPQPISAPSGMIAQRDEGFQRFYKAVVSPTHVRVTAGGRIVPNPRGSISPTAKWAKAATEEEPAAFKPSYVPAQHMYHYQPPAFPGFPPPQMYPTFSPPYTHGMPPYAMFPWPMMAPMGPAFAMPEAIPGKIRTEQGRESSRPDKNSDSSIFEKPLGPQTPATEKFETKFAPYYGHTSVPISTVRLQPGSTATPSHSSSAQAGPPGVPQDIQSKSRKGVMKSDHRSEELPAPTPSPTAHLSHRNQPQHASSIKMSEITKNQIPGLKKQMKWAKDQLQYNKHQIDEARMQALVNQLGENIRHLEESILPLQLADEARFYSAAPNTAIGQFKSPASRKEKSTSPRWPAELNSTKRQPSAWVNPSETPVKVDQPSRSSSLPAGAALATPFQPRSNEAVIASTPSQHSFVGNSFGWPVQYTVPMDQLKAGGYTGWEDLSSYGNGVYGSMQMPYLVGHLPQGMNPDLAKETDYIYERELADDERRARLLYWGKASRSLRAGLPKYDGKDFYPPSPIRGQSSDEMAEHGTLQHVNNTLNKISNDPFQGLTLKGKLAARNGPGHSTQSEALPGKGTESEASTPKRFRSDLRQVFRSVDEPPKAHPTTPSMPKGTKDKSSSEDDDDKEIIFVGRRALSQTRLNNKFHGDIWHGSSKKGGHTVGHAVPGTVSSTTAHGLLPHYAGHATASLTPTLGAGNQRAISSKIAEMGDSRTGPPGPDKRGENRPPGDANTHSSFQTG</sequence>
<name>A0ACC0UQP5_9HYPO</name>
<protein>
    <submittedName>
        <fullName evidence="1">Uncharacterized protein</fullName>
    </submittedName>
</protein>
<reference evidence="1" key="1">
    <citation type="submission" date="2022-10" db="EMBL/GenBank/DDBJ databases">
        <title>Complete Genome of Trichothecium roseum strain YXFP-22015, a Plant Pathogen Isolated from Citrus.</title>
        <authorList>
            <person name="Wang Y."/>
            <person name="Zhu L."/>
        </authorList>
    </citation>
    <scope>NUCLEOTIDE SEQUENCE</scope>
    <source>
        <strain evidence="1">YXFP-22015</strain>
    </source>
</reference>
<proteinExistence type="predicted"/>
<accession>A0ACC0UQP5</accession>
<gene>
    <name evidence="1" type="ORF">N3K66_008600</name>
</gene>
<evidence type="ECO:0000313" key="2">
    <source>
        <dbReference type="Proteomes" id="UP001163324"/>
    </source>
</evidence>
<comment type="caution">
    <text evidence="1">The sequence shown here is derived from an EMBL/GenBank/DDBJ whole genome shotgun (WGS) entry which is preliminary data.</text>
</comment>
<keyword evidence="2" id="KW-1185">Reference proteome</keyword>
<dbReference type="EMBL" id="CM047948">
    <property type="protein sequence ID" value="KAI9896428.1"/>
    <property type="molecule type" value="Genomic_DNA"/>
</dbReference>
<organism evidence="1 2">
    <name type="scientific">Trichothecium roseum</name>
    <dbReference type="NCBI Taxonomy" id="47278"/>
    <lineage>
        <taxon>Eukaryota</taxon>
        <taxon>Fungi</taxon>
        <taxon>Dikarya</taxon>
        <taxon>Ascomycota</taxon>
        <taxon>Pezizomycotina</taxon>
        <taxon>Sordariomycetes</taxon>
        <taxon>Hypocreomycetidae</taxon>
        <taxon>Hypocreales</taxon>
        <taxon>Hypocreales incertae sedis</taxon>
        <taxon>Trichothecium</taxon>
    </lineage>
</organism>
<evidence type="ECO:0000313" key="1">
    <source>
        <dbReference type="EMBL" id="KAI9896428.1"/>
    </source>
</evidence>
<dbReference type="Proteomes" id="UP001163324">
    <property type="component" value="Chromosome 9"/>
</dbReference>